<dbReference type="GO" id="GO:0005868">
    <property type="term" value="C:cytoplasmic dynein complex"/>
    <property type="evidence" value="ECO:0007669"/>
    <property type="project" value="TreeGrafter"/>
</dbReference>
<dbReference type="EMBL" id="GEEE01023727">
    <property type="protein sequence ID" value="JAP39498.1"/>
    <property type="molecule type" value="Transcribed_RNA"/>
</dbReference>
<dbReference type="GO" id="GO:0045505">
    <property type="term" value="F:dynein intermediate chain binding"/>
    <property type="evidence" value="ECO:0007669"/>
    <property type="project" value="TreeGrafter"/>
</dbReference>
<feature type="region of interest" description="Disordered" evidence="2">
    <location>
        <begin position="1"/>
        <end position="34"/>
    </location>
</feature>
<organism evidence="3">
    <name type="scientific">Schistocephalus solidus</name>
    <name type="common">Tapeworm</name>
    <dbReference type="NCBI Taxonomy" id="70667"/>
    <lineage>
        <taxon>Eukaryota</taxon>
        <taxon>Metazoa</taxon>
        <taxon>Spiralia</taxon>
        <taxon>Lophotrochozoa</taxon>
        <taxon>Platyhelminthes</taxon>
        <taxon>Cestoda</taxon>
        <taxon>Eucestoda</taxon>
        <taxon>Diphyllobothriidea</taxon>
        <taxon>Diphyllobothriidae</taxon>
        <taxon>Schistocephalus</taxon>
    </lineage>
</organism>
<dbReference type="GO" id="GO:0007018">
    <property type="term" value="P:microtubule-based movement"/>
    <property type="evidence" value="ECO:0007669"/>
    <property type="project" value="TreeGrafter"/>
</dbReference>
<protein>
    <submittedName>
        <fullName evidence="3">Tctex1 domain-containing protein 1</fullName>
    </submittedName>
</protein>
<evidence type="ECO:0000313" key="3">
    <source>
        <dbReference type="EMBL" id="JAP39498.1"/>
    </source>
</evidence>
<gene>
    <name evidence="3" type="primary">TC1D1</name>
    <name evidence="3" type="ORF">TR116686</name>
</gene>
<evidence type="ECO:0000256" key="2">
    <source>
        <dbReference type="SAM" id="MobiDB-lite"/>
    </source>
</evidence>
<dbReference type="InterPro" id="IPR038586">
    <property type="entry name" value="Tctex-1-like_sf"/>
</dbReference>
<dbReference type="PANTHER" id="PTHR21255:SF7">
    <property type="entry name" value="DYNEIN LIGHT CHAIN TCTEX-TYPE PROTEIN 2B"/>
    <property type="match status" value="1"/>
</dbReference>
<dbReference type="CDD" id="cd21451">
    <property type="entry name" value="DLC-like_TCTEX1D"/>
    <property type="match status" value="1"/>
</dbReference>
<dbReference type="Pfam" id="PF03645">
    <property type="entry name" value="Tctex-1"/>
    <property type="match status" value="1"/>
</dbReference>
<sequence>MENKTNVASNARRKHASSGEKRKHINRPAQATDDVSSCVPNINIMPAKVATQKTSPKAPPLSILGAVTAQKALQKFLSPSRRLLDLIRRRSSSRLFLTPLGFYRVPIQIAPTFQLQPTKLFKPDRLENFTRDIVHDIVQKHPGYSSHGTLAKTLCNDVRIAIQGIGPKRYKYVVFCVVADNDKQSMLVASMCLWNKNFDDYFSVECVENDLIVSLTVFASYMD</sequence>
<dbReference type="GO" id="GO:0005737">
    <property type="term" value="C:cytoplasm"/>
    <property type="evidence" value="ECO:0007669"/>
    <property type="project" value="TreeGrafter"/>
</dbReference>
<evidence type="ECO:0000256" key="1">
    <source>
        <dbReference type="ARBA" id="ARBA00005361"/>
    </source>
</evidence>
<proteinExistence type="inferred from homology"/>
<dbReference type="PANTHER" id="PTHR21255">
    <property type="entry name" value="T-COMPLEX-ASSOCIATED-TESTIS-EXPRESSED 1/ DYNEIN LIGHT CHAIN"/>
    <property type="match status" value="1"/>
</dbReference>
<dbReference type="Gene3D" id="3.30.1140.40">
    <property type="entry name" value="Tctex-1"/>
    <property type="match status" value="1"/>
</dbReference>
<dbReference type="InterPro" id="IPR005334">
    <property type="entry name" value="Tctex-1-like"/>
</dbReference>
<name>A0A0X3NIK1_SCHSO</name>
<dbReference type="AlphaFoldDB" id="A0A0X3NIK1"/>
<comment type="similarity">
    <text evidence="1">Belongs to the dynein light chain Tctex-type family.</text>
</comment>
<accession>A0A0X3NIK1</accession>
<reference evidence="3" key="1">
    <citation type="submission" date="2016-01" db="EMBL/GenBank/DDBJ databases">
        <title>Reference transcriptome for the parasite Schistocephalus solidus: insights into the molecular evolution of parasitism.</title>
        <authorList>
            <person name="Hebert F.O."/>
            <person name="Grambauer S."/>
            <person name="Barber I."/>
            <person name="Landry C.R."/>
            <person name="Aubin-Horth N."/>
        </authorList>
    </citation>
    <scope>NUCLEOTIDE SEQUENCE</scope>
</reference>
<feature type="compositionally biased region" description="Basic residues" evidence="2">
    <location>
        <begin position="11"/>
        <end position="26"/>
    </location>
</feature>